<proteinExistence type="predicted"/>
<accession>A0ABW5ACU1</accession>
<organism evidence="1 2">
    <name type="scientific">Rhodobacter lacus</name>
    <dbReference type="NCBI Taxonomy" id="1641972"/>
    <lineage>
        <taxon>Bacteria</taxon>
        <taxon>Pseudomonadati</taxon>
        <taxon>Pseudomonadota</taxon>
        <taxon>Alphaproteobacteria</taxon>
        <taxon>Rhodobacterales</taxon>
        <taxon>Rhodobacter group</taxon>
        <taxon>Rhodobacter</taxon>
    </lineage>
</organism>
<name>A0ABW5ACU1_9RHOB</name>
<dbReference type="EMBL" id="JBHUIX010000018">
    <property type="protein sequence ID" value="MFD2175671.1"/>
    <property type="molecule type" value="Genomic_DNA"/>
</dbReference>
<evidence type="ECO:0000313" key="2">
    <source>
        <dbReference type="Proteomes" id="UP001597413"/>
    </source>
</evidence>
<dbReference type="Proteomes" id="UP001597413">
    <property type="component" value="Unassembled WGS sequence"/>
</dbReference>
<evidence type="ECO:0000313" key="1">
    <source>
        <dbReference type="EMBL" id="MFD2175671.1"/>
    </source>
</evidence>
<reference evidence="2" key="1">
    <citation type="journal article" date="2019" name="Int. J. Syst. Evol. Microbiol.">
        <title>The Global Catalogue of Microorganisms (GCM) 10K type strain sequencing project: providing services to taxonomists for standard genome sequencing and annotation.</title>
        <authorList>
            <consortium name="The Broad Institute Genomics Platform"/>
            <consortium name="The Broad Institute Genome Sequencing Center for Infectious Disease"/>
            <person name="Wu L."/>
            <person name="Ma J."/>
        </authorList>
    </citation>
    <scope>NUCLEOTIDE SEQUENCE [LARGE SCALE GENOMIC DNA]</scope>
    <source>
        <strain evidence="2">CCUG 55131</strain>
    </source>
</reference>
<keyword evidence="2" id="KW-1185">Reference proteome</keyword>
<protein>
    <recommendedName>
        <fullName evidence="3">Death domain-containing protein</fullName>
    </recommendedName>
</protein>
<comment type="caution">
    <text evidence="1">The sequence shown here is derived from an EMBL/GenBank/DDBJ whole genome shotgun (WGS) entry which is preliminary data.</text>
</comment>
<gene>
    <name evidence="1" type="ORF">ACFSM0_16375</name>
</gene>
<sequence length="142" mass="16355">MSFGEMKDFERRTETNFLGSMNGEIWYLPNDTPRAAILEAAATLKVPRRDPRPILGALKRLWLSTKHEKMSEADRDELFRAYADRLSSYPEEACASVLISIERTSKFFPAWSDIESALSERLGWRGTALQNLRGYIQRNQPQ</sequence>
<evidence type="ECO:0008006" key="3">
    <source>
        <dbReference type="Google" id="ProtNLM"/>
    </source>
</evidence>
<dbReference type="RefSeq" id="WP_377392923.1">
    <property type="nucleotide sequence ID" value="NZ_JBHUIX010000018.1"/>
</dbReference>